<dbReference type="GO" id="GO:0016887">
    <property type="term" value="F:ATP hydrolysis activity"/>
    <property type="evidence" value="ECO:0007669"/>
    <property type="project" value="InterPro"/>
</dbReference>
<dbReference type="SUPFAM" id="SSF90123">
    <property type="entry name" value="ABC transporter transmembrane region"/>
    <property type="match status" value="1"/>
</dbReference>
<name>A0A941B1H5_9ACTN</name>
<evidence type="ECO:0000256" key="3">
    <source>
        <dbReference type="ARBA" id="ARBA00022989"/>
    </source>
</evidence>
<dbReference type="InterPro" id="IPR003439">
    <property type="entry name" value="ABC_transporter-like_ATP-bd"/>
</dbReference>
<reference evidence="8" key="1">
    <citation type="submission" date="2021-04" db="EMBL/GenBank/DDBJ databases">
        <title>Genome seq and assembly of Streptomyces sp. RG38.</title>
        <authorList>
            <person name="Chhetri G."/>
        </authorList>
    </citation>
    <scope>NUCLEOTIDE SEQUENCE</scope>
    <source>
        <strain evidence="8">RG38</strain>
    </source>
</reference>
<dbReference type="PANTHER" id="PTHR43394:SF1">
    <property type="entry name" value="ATP-BINDING CASSETTE SUB-FAMILY B MEMBER 10, MITOCHONDRIAL"/>
    <property type="match status" value="1"/>
</dbReference>
<dbReference type="InterPro" id="IPR011527">
    <property type="entry name" value="ABC1_TM_dom"/>
</dbReference>
<gene>
    <name evidence="8" type="ORF">J5Y05_06485</name>
</gene>
<feature type="transmembrane region" description="Helical" evidence="5">
    <location>
        <begin position="122"/>
        <end position="143"/>
    </location>
</feature>
<dbReference type="PROSITE" id="PS00211">
    <property type="entry name" value="ABC_TRANSPORTER_1"/>
    <property type="match status" value="1"/>
</dbReference>
<evidence type="ECO:0000256" key="2">
    <source>
        <dbReference type="ARBA" id="ARBA00022692"/>
    </source>
</evidence>
<protein>
    <submittedName>
        <fullName evidence="8">ABC transporter ATP-binding protein</fullName>
    </submittedName>
</protein>
<evidence type="ECO:0000313" key="9">
    <source>
        <dbReference type="Proteomes" id="UP000677875"/>
    </source>
</evidence>
<dbReference type="Gene3D" id="1.20.1560.10">
    <property type="entry name" value="ABC transporter type 1, transmembrane domain"/>
    <property type="match status" value="1"/>
</dbReference>
<dbReference type="InterPro" id="IPR017871">
    <property type="entry name" value="ABC_transporter-like_CS"/>
</dbReference>
<dbReference type="InterPro" id="IPR039421">
    <property type="entry name" value="Type_1_exporter"/>
</dbReference>
<evidence type="ECO:0000256" key="5">
    <source>
        <dbReference type="SAM" id="Phobius"/>
    </source>
</evidence>
<dbReference type="InterPro" id="IPR027417">
    <property type="entry name" value="P-loop_NTPase"/>
</dbReference>
<dbReference type="GO" id="GO:0005524">
    <property type="term" value="F:ATP binding"/>
    <property type="evidence" value="ECO:0007669"/>
    <property type="project" value="UniProtKB-KW"/>
</dbReference>
<keyword evidence="2 5" id="KW-0812">Transmembrane</keyword>
<dbReference type="GO" id="GO:0015421">
    <property type="term" value="F:ABC-type oligopeptide transporter activity"/>
    <property type="evidence" value="ECO:0007669"/>
    <property type="project" value="TreeGrafter"/>
</dbReference>
<keyword evidence="9" id="KW-1185">Reference proteome</keyword>
<organism evidence="8 9">
    <name type="scientific">Streptomyces tagetis</name>
    <dbReference type="NCBI Taxonomy" id="2820809"/>
    <lineage>
        <taxon>Bacteria</taxon>
        <taxon>Bacillati</taxon>
        <taxon>Actinomycetota</taxon>
        <taxon>Actinomycetes</taxon>
        <taxon>Kitasatosporales</taxon>
        <taxon>Streptomycetaceae</taxon>
        <taxon>Streptomyces</taxon>
    </lineage>
</organism>
<keyword evidence="3 5" id="KW-1133">Transmembrane helix</keyword>
<dbReference type="GO" id="GO:0005886">
    <property type="term" value="C:plasma membrane"/>
    <property type="evidence" value="ECO:0007669"/>
    <property type="project" value="UniProtKB-SubCell"/>
</dbReference>
<sequence>MFAASLRRNSGRLTAGWLLLALHQTAEAAVPIAIGLIIDRAVATGDLTALARSVAGLAVLFTVLALAWRHGARQGVTSLEREAHLLRVDVARAGLDPRGRRTGLRTGEMLTVASSDAQKTALIIRAVSIGIGAVAAIVVSSVALLVIDVPLGLGVLAGVTLSVLLNGRVGPRLTRHSAVLQQATGRVTAMAADLLGGVRTLRGIGARTAASDRYHVVGQEALRAGLRAATTTGLYQGVTVASSGLFLAAVAGFAGWSALTGRLTVGQLVTVVGLAQFIAEPLRTLGFCGQITARARASARRWAAAVDAVPEMPSGTRETAPEQAGLTLRDVVHRTLDGLDLHAPHGEFTAVVAHDPRDADALLAVIGGQAAGHGGEVLVGGVPAGELALGARRGTVLVEQHDVALFEGSLRENLTAGGAHGDEAIAGAVAAAVADDIVALHPAGLEHRVTERGGSLSGGQRQRIGLARALLASPPVLVLHEPTTAVDAVTEEAMAQRLAAHRRGHCTVVITSSPALLARADRVVVIEGGRAVRTGTHTLLAASDPAYRKAVLR</sequence>
<feature type="domain" description="ABC transmembrane type-1" evidence="7">
    <location>
        <begin position="18"/>
        <end position="294"/>
    </location>
</feature>
<evidence type="ECO:0000259" key="6">
    <source>
        <dbReference type="PROSITE" id="PS50893"/>
    </source>
</evidence>
<evidence type="ECO:0000256" key="4">
    <source>
        <dbReference type="ARBA" id="ARBA00023136"/>
    </source>
</evidence>
<dbReference type="EMBL" id="JAGPNL010000001">
    <property type="protein sequence ID" value="MBQ0826152.1"/>
    <property type="molecule type" value="Genomic_DNA"/>
</dbReference>
<evidence type="ECO:0000259" key="7">
    <source>
        <dbReference type="PROSITE" id="PS50929"/>
    </source>
</evidence>
<evidence type="ECO:0000256" key="1">
    <source>
        <dbReference type="ARBA" id="ARBA00004651"/>
    </source>
</evidence>
<feature type="transmembrane region" description="Helical" evidence="5">
    <location>
        <begin position="149"/>
        <end position="167"/>
    </location>
</feature>
<keyword evidence="4 5" id="KW-0472">Membrane</keyword>
<dbReference type="CDD" id="cd07346">
    <property type="entry name" value="ABC_6TM_exporters"/>
    <property type="match status" value="1"/>
</dbReference>
<keyword evidence="8" id="KW-0067">ATP-binding</keyword>
<evidence type="ECO:0000313" key="8">
    <source>
        <dbReference type="EMBL" id="MBQ0826152.1"/>
    </source>
</evidence>
<dbReference type="PANTHER" id="PTHR43394">
    <property type="entry name" value="ATP-DEPENDENT PERMEASE MDL1, MITOCHONDRIAL"/>
    <property type="match status" value="1"/>
</dbReference>
<dbReference type="AlphaFoldDB" id="A0A941B1H5"/>
<proteinExistence type="predicted"/>
<dbReference type="InterPro" id="IPR036640">
    <property type="entry name" value="ABC1_TM_sf"/>
</dbReference>
<comment type="caution">
    <text evidence="8">The sequence shown here is derived from an EMBL/GenBank/DDBJ whole genome shotgun (WGS) entry which is preliminary data.</text>
</comment>
<dbReference type="PROSITE" id="PS50893">
    <property type="entry name" value="ABC_TRANSPORTER_2"/>
    <property type="match status" value="1"/>
</dbReference>
<comment type="subcellular location">
    <subcellularLocation>
        <location evidence="1">Cell membrane</location>
        <topology evidence="1">Multi-pass membrane protein</topology>
    </subcellularLocation>
</comment>
<dbReference type="Proteomes" id="UP000677875">
    <property type="component" value="Unassembled WGS sequence"/>
</dbReference>
<dbReference type="Pfam" id="PF00664">
    <property type="entry name" value="ABC_membrane"/>
    <property type="match status" value="1"/>
</dbReference>
<dbReference type="PROSITE" id="PS50929">
    <property type="entry name" value="ABC_TM1F"/>
    <property type="match status" value="1"/>
</dbReference>
<feature type="transmembrane region" description="Helical" evidence="5">
    <location>
        <begin position="47"/>
        <end position="68"/>
    </location>
</feature>
<dbReference type="RefSeq" id="WP_210868975.1">
    <property type="nucleotide sequence ID" value="NZ_JAGPNL010000001.1"/>
</dbReference>
<dbReference type="Gene3D" id="3.40.50.300">
    <property type="entry name" value="P-loop containing nucleotide triphosphate hydrolases"/>
    <property type="match status" value="1"/>
</dbReference>
<dbReference type="Pfam" id="PF00005">
    <property type="entry name" value="ABC_tran"/>
    <property type="match status" value="1"/>
</dbReference>
<feature type="domain" description="ABC transporter" evidence="6">
    <location>
        <begin position="321"/>
        <end position="553"/>
    </location>
</feature>
<accession>A0A941B1H5</accession>
<keyword evidence="8" id="KW-0547">Nucleotide-binding</keyword>
<dbReference type="SUPFAM" id="SSF52540">
    <property type="entry name" value="P-loop containing nucleoside triphosphate hydrolases"/>
    <property type="match status" value="1"/>
</dbReference>